<reference evidence="1" key="1">
    <citation type="submission" date="2022-11" db="EMBL/GenBank/DDBJ databases">
        <authorList>
            <person name="Petersen C."/>
        </authorList>
    </citation>
    <scope>NUCLEOTIDE SEQUENCE</scope>
    <source>
        <strain evidence="1">IBT 23319</strain>
    </source>
</reference>
<dbReference type="AlphaFoldDB" id="A0A9W9TFH9"/>
<proteinExistence type="predicted"/>
<dbReference type="EMBL" id="JAPQKT010000009">
    <property type="protein sequence ID" value="KAJ5220821.1"/>
    <property type="molecule type" value="Genomic_DNA"/>
</dbReference>
<dbReference type="GeneID" id="81387780"/>
<sequence length="219" mass="24804">MSSVRKLGCYALREYFTNPDDENDLDEAEHNDPWSLISQKQDTLAFRCSNITHLDLAEVNAGNGMQEWTMASHKGTLGTLWAEPDSGCKFDIDSEWVGNFSDYLALKTICLPFPNLVGLNEQNMPIRRLVDVLPCSLKTIYLMLNDGSNFMEAIMQLMELADCDDFPEMTALHLECSGVSSTYEMTKLEWLQQRCEAANKSFSVHFSKGWFYGLQKPTG</sequence>
<dbReference type="RefSeq" id="XP_056495744.1">
    <property type="nucleotide sequence ID" value="XM_056648613.1"/>
</dbReference>
<evidence type="ECO:0000313" key="2">
    <source>
        <dbReference type="Proteomes" id="UP001147733"/>
    </source>
</evidence>
<organism evidence="1 2">
    <name type="scientific">Penicillium citrinum</name>
    <dbReference type="NCBI Taxonomy" id="5077"/>
    <lineage>
        <taxon>Eukaryota</taxon>
        <taxon>Fungi</taxon>
        <taxon>Dikarya</taxon>
        <taxon>Ascomycota</taxon>
        <taxon>Pezizomycotina</taxon>
        <taxon>Eurotiomycetes</taxon>
        <taxon>Eurotiomycetidae</taxon>
        <taxon>Eurotiales</taxon>
        <taxon>Aspergillaceae</taxon>
        <taxon>Penicillium</taxon>
    </lineage>
</organism>
<accession>A0A9W9TFH9</accession>
<dbReference type="OrthoDB" id="2520703at2759"/>
<comment type="caution">
    <text evidence="1">The sequence shown here is derived from an EMBL/GenBank/DDBJ whole genome shotgun (WGS) entry which is preliminary data.</text>
</comment>
<evidence type="ECO:0000313" key="1">
    <source>
        <dbReference type="EMBL" id="KAJ5220821.1"/>
    </source>
</evidence>
<gene>
    <name evidence="1" type="ORF">N7469_009708</name>
</gene>
<reference evidence="1" key="2">
    <citation type="journal article" date="2023" name="IMA Fungus">
        <title>Comparative genomic study of the Penicillium genus elucidates a diverse pangenome and 15 lateral gene transfer events.</title>
        <authorList>
            <person name="Petersen C."/>
            <person name="Sorensen T."/>
            <person name="Nielsen M.R."/>
            <person name="Sondergaard T.E."/>
            <person name="Sorensen J.L."/>
            <person name="Fitzpatrick D.A."/>
            <person name="Frisvad J.C."/>
            <person name="Nielsen K.L."/>
        </authorList>
    </citation>
    <scope>NUCLEOTIDE SEQUENCE</scope>
    <source>
        <strain evidence="1">IBT 23319</strain>
    </source>
</reference>
<protein>
    <submittedName>
        <fullName evidence="1">Uncharacterized protein</fullName>
    </submittedName>
</protein>
<name>A0A9W9TFH9_PENCI</name>
<keyword evidence="2" id="KW-1185">Reference proteome</keyword>
<dbReference type="Proteomes" id="UP001147733">
    <property type="component" value="Unassembled WGS sequence"/>
</dbReference>